<keyword evidence="1 4" id="KW-0328">Glycosyltransferase</keyword>
<proteinExistence type="predicted"/>
<evidence type="ECO:0000256" key="1">
    <source>
        <dbReference type="ARBA" id="ARBA00022676"/>
    </source>
</evidence>
<dbReference type="EMBL" id="DSLA01000135">
    <property type="protein sequence ID" value="HEH36117.1"/>
    <property type="molecule type" value="Genomic_DNA"/>
</dbReference>
<dbReference type="CDD" id="cd06223">
    <property type="entry name" value="PRTases_typeI"/>
    <property type="match status" value="1"/>
</dbReference>
<evidence type="ECO:0000259" key="3">
    <source>
        <dbReference type="Pfam" id="PF00156"/>
    </source>
</evidence>
<keyword evidence="2 4" id="KW-0808">Transferase</keyword>
<dbReference type="InterPro" id="IPR029057">
    <property type="entry name" value="PRTase-like"/>
</dbReference>
<dbReference type="InterPro" id="IPR000836">
    <property type="entry name" value="PRTase_dom"/>
</dbReference>
<dbReference type="AlphaFoldDB" id="A0A7J2TKI0"/>
<sequence>MFKCHVYSWNDIEKLCRELARRIKKSGFKADAIVAIARGGWVPARILADILDVRELYSVKTEHWGIVATITGKAQIIQPLNVKFDGKKVLIVDDVVDTGETMNIVKEHVISLGAKEVRTAVIDYKRSSSFVPDYFGAEMENWKWIVYPWSIREDVKGLIAKRGARSFEEAVKVLKEFEIEVEDDILREIIEG</sequence>
<evidence type="ECO:0000313" key="4">
    <source>
        <dbReference type="EMBL" id="HEH36117.1"/>
    </source>
</evidence>
<dbReference type="Pfam" id="PF00156">
    <property type="entry name" value="Pribosyltran"/>
    <property type="match status" value="1"/>
</dbReference>
<dbReference type="GO" id="GO:0016757">
    <property type="term" value="F:glycosyltransferase activity"/>
    <property type="evidence" value="ECO:0007669"/>
    <property type="project" value="UniProtKB-KW"/>
</dbReference>
<reference evidence="4" key="1">
    <citation type="journal article" date="2020" name="mSystems">
        <title>Genome- and Community-Level Interaction Insights into Carbon Utilization and Element Cycling Functions of Hydrothermarchaeota in Hydrothermal Sediment.</title>
        <authorList>
            <person name="Zhou Z."/>
            <person name="Liu Y."/>
            <person name="Xu W."/>
            <person name="Pan J."/>
            <person name="Luo Z.H."/>
            <person name="Li M."/>
        </authorList>
    </citation>
    <scope>NUCLEOTIDE SEQUENCE [LARGE SCALE GENOMIC DNA]</scope>
    <source>
        <strain evidence="4">SpSt-26</strain>
    </source>
</reference>
<dbReference type="SUPFAM" id="SSF53271">
    <property type="entry name" value="PRTase-like"/>
    <property type="match status" value="1"/>
</dbReference>
<dbReference type="PANTHER" id="PTHR43363:SF2">
    <property type="entry name" value="PHOSPHORIBOSYLTRANSFERASE"/>
    <property type="match status" value="1"/>
</dbReference>
<organism evidence="4">
    <name type="scientific">Archaeoglobus fulgidus</name>
    <dbReference type="NCBI Taxonomy" id="2234"/>
    <lineage>
        <taxon>Archaea</taxon>
        <taxon>Methanobacteriati</taxon>
        <taxon>Methanobacteriota</taxon>
        <taxon>Archaeoglobi</taxon>
        <taxon>Archaeoglobales</taxon>
        <taxon>Archaeoglobaceae</taxon>
        <taxon>Archaeoglobus</taxon>
    </lineage>
</organism>
<dbReference type="Gene3D" id="3.40.50.2020">
    <property type="match status" value="1"/>
</dbReference>
<comment type="caution">
    <text evidence="4">The sequence shown here is derived from an EMBL/GenBank/DDBJ whole genome shotgun (WGS) entry which is preliminary data.</text>
</comment>
<dbReference type="PANTHER" id="PTHR43363">
    <property type="entry name" value="HYPOXANTHINE PHOSPHORIBOSYLTRANSFERASE"/>
    <property type="match status" value="1"/>
</dbReference>
<protein>
    <submittedName>
        <fullName evidence="4">Phosphoribosyltransferase</fullName>
    </submittedName>
</protein>
<evidence type="ECO:0000256" key="2">
    <source>
        <dbReference type="ARBA" id="ARBA00022679"/>
    </source>
</evidence>
<gene>
    <name evidence="4" type="ORF">ENP88_08340</name>
</gene>
<accession>A0A7J2TKI0</accession>
<name>A0A7J2TKI0_ARCFL</name>
<feature type="domain" description="Phosphoribosyltransferase" evidence="3">
    <location>
        <begin position="8"/>
        <end position="149"/>
    </location>
</feature>